<dbReference type="Proteomes" id="UP000622245">
    <property type="component" value="Unassembled WGS sequence"/>
</dbReference>
<feature type="domain" description="Glycosyltransferase subfamily 4-like N-terminal" evidence="5">
    <location>
        <begin position="14"/>
        <end position="222"/>
    </location>
</feature>
<dbReference type="Pfam" id="PF13469">
    <property type="entry name" value="Sulfotransfer_3"/>
    <property type="match status" value="1"/>
</dbReference>
<dbReference type="EMBL" id="JAEVHL010000118">
    <property type="protein sequence ID" value="MBM0277728.1"/>
    <property type="molecule type" value="Genomic_DNA"/>
</dbReference>
<dbReference type="Gene3D" id="3.40.50.2000">
    <property type="entry name" value="Glycogen Phosphorylase B"/>
    <property type="match status" value="2"/>
</dbReference>
<dbReference type="Pfam" id="PF00534">
    <property type="entry name" value="Glycos_transf_1"/>
    <property type="match status" value="1"/>
</dbReference>
<dbReference type="SUPFAM" id="SSF52540">
    <property type="entry name" value="P-loop containing nucleoside triphosphate hydrolases"/>
    <property type="match status" value="1"/>
</dbReference>
<evidence type="ECO:0000256" key="3">
    <source>
        <dbReference type="SAM" id="MobiDB-lite"/>
    </source>
</evidence>
<sequence>MRVLHVNKFLYRRGGAEGYLLDLADLQRAAGDPVAYFGMTHPDNESPLPYAQRFPTEVELEPAPSGLRARAVAAGRMLWSPTSRRGLARVIDDFRPDVLHLHNIYHQLSPSVLAAARSAGVPCVLTMHDYKLACPSYQLLDAGRPCQACVTGGPLQAARRRCKDGSLSRSGLLAVESWLHRRLDAYDPVQIFVSPSEFLADVMRRAGVYPDRLRVVNHFVDLTGIAAKRTPGGGVVFAGRLAPEKGVDVLVEAVAALPDGVRVDIAGDGPARPGLEALAARRAPGRIRFHGRLDKPRLHELIRSAAVVAVPSRWHENQPMAVLEAFACGVPVVTTDLGGLPELVESEVDGVIVAAGQPTALGGALAGILADRERAYRMGHAGRAKVAGRFAPQRHLDRIRELYAEAPRADRPGGGPAGSSRVGERPGEFDPGPLPRRQRSQRQHADHHDPGTAAGLPRRRRAALPVAARHPGEPALRLWRAAGRLSALDPGARDLTDADPAGIAARLAGRLRLRGLPALFRRQRRGQPPVAGHPDDTHLARLYASIAEHAFPDRAGGVIVDSSKLPPYGALLGSLPGIDLYVLHVVRDPRASAYSWRRRRPLDGRADDRLMSRPPIGKAALLWLVWNTATARLWGARAGDDRYLRMRYEDFVADPAGSTARIARFVGATPDALPFPSPDTVRLAPTHSVAGNPSRHRTGLVDVVADTEWLTGLSTRGYALVTVVTGMALSRFGYPLRRRTATAFAARSAPDPVLSVPQATRQEG</sequence>
<dbReference type="RefSeq" id="WP_203150141.1">
    <property type="nucleotide sequence ID" value="NZ_JAEVHL010000118.1"/>
</dbReference>
<feature type="region of interest" description="Disordered" evidence="3">
    <location>
        <begin position="404"/>
        <end position="459"/>
    </location>
</feature>
<keyword evidence="2" id="KW-0808">Transferase</keyword>
<dbReference type="InterPro" id="IPR027417">
    <property type="entry name" value="P-loop_NTPase"/>
</dbReference>
<dbReference type="InterPro" id="IPR001296">
    <property type="entry name" value="Glyco_trans_1"/>
</dbReference>
<dbReference type="InterPro" id="IPR050194">
    <property type="entry name" value="Glycosyltransferase_grp1"/>
</dbReference>
<feature type="domain" description="Glycosyl transferase family 1" evidence="4">
    <location>
        <begin position="235"/>
        <end position="384"/>
    </location>
</feature>
<dbReference type="SUPFAM" id="SSF53756">
    <property type="entry name" value="UDP-Glycosyltransferase/glycogen phosphorylase"/>
    <property type="match status" value="1"/>
</dbReference>
<organism evidence="6 7">
    <name type="scientific">Micromonospora tarensis</name>
    <dbReference type="NCBI Taxonomy" id="2806100"/>
    <lineage>
        <taxon>Bacteria</taxon>
        <taxon>Bacillati</taxon>
        <taxon>Actinomycetota</taxon>
        <taxon>Actinomycetes</taxon>
        <taxon>Micromonosporales</taxon>
        <taxon>Micromonosporaceae</taxon>
        <taxon>Micromonospora</taxon>
    </lineage>
</organism>
<comment type="caution">
    <text evidence="6">The sequence shown here is derived from an EMBL/GenBank/DDBJ whole genome shotgun (WGS) entry which is preliminary data.</text>
</comment>
<evidence type="ECO:0000313" key="7">
    <source>
        <dbReference type="Proteomes" id="UP000622245"/>
    </source>
</evidence>
<evidence type="ECO:0000256" key="2">
    <source>
        <dbReference type="ARBA" id="ARBA00022679"/>
    </source>
</evidence>
<protein>
    <submittedName>
        <fullName evidence="6">Glycosyltransferase</fullName>
    </submittedName>
</protein>
<keyword evidence="7" id="KW-1185">Reference proteome</keyword>
<dbReference type="InterPro" id="IPR028098">
    <property type="entry name" value="Glyco_trans_4-like_N"/>
</dbReference>
<name>A0ABS1YJX7_9ACTN</name>
<dbReference type="CDD" id="cd03801">
    <property type="entry name" value="GT4_PimA-like"/>
    <property type="match status" value="1"/>
</dbReference>
<accession>A0ABS1YJX7</accession>
<evidence type="ECO:0000259" key="4">
    <source>
        <dbReference type="Pfam" id="PF00534"/>
    </source>
</evidence>
<dbReference type="Pfam" id="PF13439">
    <property type="entry name" value="Glyco_transf_4"/>
    <property type="match status" value="1"/>
</dbReference>
<evidence type="ECO:0000259" key="5">
    <source>
        <dbReference type="Pfam" id="PF13439"/>
    </source>
</evidence>
<gene>
    <name evidence="6" type="ORF">JM949_21255</name>
</gene>
<evidence type="ECO:0000313" key="6">
    <source>
        <dbReference type="EMBL" id="MBM0277728.1"/>
    </source>
</evidence>
<keyword evidence="1" id="KW-0328">Glycosyltransferase</keyword>
<evidence type="ECO:0000256" key="1">
    <source>
        <dbReference type="ARBA" id="ARBA00022676"/>
    </source>
</evidence>
<reference evidence="6 7" key="1">
    <citation type="submission" date="2021-01" db="EMBL/GenBank/DDBJ databases">
        <title>Draft genome sequence of Micromonospora sp. strain STR1s_6.</title>
        <authorList>
            <person name="Karlyshev A."/>
            <person name="Jawad R."/>
        </authorList>
    </citation>
    <scope>NUCLEOTIDE SEQUENCE [LARGE SCALE GENOMIC DNA]</scope>
    <source>
        <strain evidence="6 7">STR1S-6</strain>
    </source>
</reference>
<dbReference type="PANTHER" id="PTHR45947">
    <property type="entry name" value="SULFOQUINOVOSYL TRANSFERASE SQD2"/>
    <property type="match status" value="1"/>
</dbReference>
<proteinExistence type="predicted"/>
<dbReference type="PANTHER" id="PTHR45947:SF13">
    <property type="entry name" value="TRANSFERASE"/>
    <property type="match status" value="1"/>
</dbReference>
<dbReference type="Gene3D" id="3.40.50.300">
    <property type="entry name" value="P-loop containing nucleotide triphosphate hydrolases"/>
    <property type="match status" value="1"/>
</dbReference>